<protein>
    <submittedName>
        <fullName evidence="2">Transposase IS3/IS911 family protein</fullName>
    </submittedName>
</protein>
<sequence length="109" mass="12291">MAGRHGQYPPELRERAVRLVAECRADHDSEWDAMRSVAQKLGIGTTETVRKWVRRAEVDAGARPGVTSEESAELRRLKAEVKELRRANEILRAAAGFFAAELDRPHRSL</sequence>
<dbReference type="EMBL" id="CP001867">
    <property type="protein sequence ID" value="ADB73951.1"/>
    <property type="molecule type" value="Genomic_DNA"/>
</dbReference>
<dbReference type="AlphaFoldDB" id="D2SAM2"/>
<dbReference type="eggNOG" id="COG2963">
    <property type="taxonomic scope" value="Bacteria"/>
</dbReference>
<dbReference type="HOGENOM" id="CLU_027402_33_6_11"/>
<dbReference type="Proteomes" id="UP000001382">
    <property type="component" value="Chromosome"/>
</dbReference>
<gene>
    <name evidence="2" type="ordered locus">Gobs_1203</name>
</gene>
<dbReference type="InterPro" id="IPR002514">
    <property type="entry name" value="Transposase_8"/>
</dbReference>
<reference evidence="3" key="2">
    <citation type="submission" date="2010-01" db="EMBL/GenBank/DDBJ databases">
        <title>The complete genome of Geodermatophilus obscurus DSM 43160.</title>
        <authorList>
            <consortium name="US DOE Joint Genome Institute (JGI-PGF)"/>
            <person name="Lucas S."/>
            <person name="Copeland A."/>
            <person name="Lapidus A."/>
            <person name="Glavina del Rio T."/>
            <person name="Dalin E."/>
            <person name="Tice H."/>
            <person name="Bruce D."/>
            <person name="Goodwin L."/>
            <person name="Pitluck S."/>
            <person name="Kyrpides N."/>
            <person name="Mavromatis K."/>
            <person name="Ivanova N."/>
            <person name="Munk A.C."/>
            <person name="Brettin T."/>
            <person name="Detter J.C."/>
            <person name="Han C."/>
            <person name="Larimer F."/>
            <person name="Land M."/>
            <person name="Hauser L."/>
            <person name="Markowitz V."/>
            <person name="Cheng J.-F."/>
            <person name="Hugenholtz P."/>
            <person name="Woyke T."/>
            <person name="Wu D."/>
            <person name="Jando M."/>
            <person name="Schneider S."/>
            <person name="Klenk H.-P."/>
            <person name="Eisen J.A."/>
        </authorList>
    </citation>
    <scope>NUCLEOTIDE SEQUENCE [LARGE SCALE GENOMIC DNA]</scope>
    <source>
        <strain evidence="3">ATCC 25078 / DSM 43160 / JCM 3152 / KCC A-0152 / KCTC 9177 / NBRC 13315 / NRRL B-3577 / G-20</strain>
    </source>
</reference>
<dbReference type="SUPFAM" id="SSF46689">
    <property type="entry name" value="Homeodomain-like"/>
    <property type="match status" value="1"/>
</dbReference>
<dbReference type="Gene3D" id="1.10.10.10">
    <property type="entry name" value="Winged helix-like DNA-binding domain superfamily/Winged helix DNA-binding domain"/>
    <property type="match status" value="1"/>
</dbReference>
<dbReference type="InterPro" id="IPR009057">
    <property type="entry name" value="Homeodomain-like_sf"/>
</dbReference>
<feature type="coiled-coil region" evidence="1">
    <location>
        <begin position="67"/>
        <end position="94"/>
    </location>
</feature>
<evidence type="ECO:0000256" key="1">
    <source>
        <dbReference type="SAM" id="Coils"/>
    </source>
</evidence>
<name>D2SAM2_GEOOG</name>
<evidence type="ECO:0000313" key="3">
    <source>
        <dbReference type="Proteomes" id="UP000001382"/>
    </source>
</evidence>
<reference evidence="2 3" key="1">
    <citation type="journal article" date="2010" name="Stand. Genomic Sci.">
        <title>Complete genome sequence of Geodermatophilus obscurus type strain (G-20).</title>
        <authorList>
            <person name="Ivanova N."/>
            <person name="Sikorski J."/>
            <person name="Jando M."/>
            <person name="Munk C."/>
            <person name="Lapidus A."/>
            <person name="Glavina Del Rio T."/>
            <person name="Copeland A."/>
            <person name="Tice H."/>
            <person name="Cheng J.-F."/>
            <person name="Lucas S."/>
            <person name="Chen F."/>
            <person name="Nolan M."/>
            <person name="Bruce D."/>
            <person name="Goodwin L."/>
            <person name="Pitluck S."/>
            <person name="Mavromatis K."/>
            <person name="Mikhailova N."/>
            <person name="Pati A."/>
            <person name="Chen A."/>
            <person name="Palaniappan K."/>
            <person name="Land M."/>
            <person name="Hauser L."/>
            <person name="Chang Y.-J."/>
            <person name="Jeffries C.D."/>
            <person name="Meincke L."/>
            <person name="Brettin T."/>
            <person name="Detter J.C."/>
            <person name="Detter J.C."/>
            <person name="Rohde M."/>
            <person name="Goeker M."/>
            <person name="Bristow J."/>
            <person name="Eisen J.A."/>
            <person name="Markowitz V."/>
            <person name="Hugenholtz P."/>
            <person name="Kyrpides N.C."/>
            <person name="Klenk H.-P."/>
        </authorList>
    </citation>
    <scope>NUCLEOTIDE SEQUENCE [LARGE SCALE GENOMIC DNA]</scope>
    <source>
        <strain evidence="3">ATCC 25078 / DSM 43160 / JCM 3152 / KCC A-0152 / KCTC 9177 / NBRC 13315 / NRRL B-3577 / G-20</strain>
    </source>
</reference>
<dbReference type="InterPro" id="IPR036388">
    <property type="entry name" value="WH-like_DNA-bd_sf"/>
</dbReference>
<evidence type="ECO:0000313" key="2">
    <source>
        <dbReference type="EMBL" id="ADB73951.1"/>
    </source>
</evidence>
<proteinExistence type="predicted"/>
<dbReference type="KEGG" id="gob:Gobs_1203"/>
<keyword evidence="1" id="KW-0175">Coiled coil</keyword>
<organism evidence="2 3">
    <name type="scientific">Geodermatophilus obscurus (strain ATCC 25078 / DSM 43160 / JCM 3152 / CCUG 61914 / KCC A-0152 / KCTC 9177 / NBRC 13315 / NRRL B-3577 / G-20)</name>
    <dbReference type="NCBI Taxonomy" id="526225"/>
    <lineage>
        <taxon>Bacteria</taxon>
        <taxon>Bacillati</taxon>
        <taxon>Actinomycetota</taxon>
        <taxon>Actinomycetes</taxon>
        <taxon>Geodermatophilales</taxon>
        <taxon>Geodermatophilaceae</taxon>
        <taxon>Geodermatophilus</taxon>
    </lineage>
</organism>
<dbReference type="GO" id="GO:0006313">
    <property type="term" value="P:DNA transposition"/>
    <property type="evidence" value="ECO:0007669"/>
    <property type="project" value="InterPro"/>
</dbReference>
<accession>D2SAM2</accession>
<dbReference type="STRING" id="526225.Gobs_1203"/>
<dbReference type="GO" id="GO:0003677">
    <property type="term" value="F:DNA binding"/>
    <property type="evidence" value="ECO:0007669"/>
    <property type="project" value="InterPro"/>
</dbReference>
<dbReference type="Pfam" id="PF01527">
    <property type="entry name" value="HTH_Tnp_1"/>
    <property type="match status" value="1"/>
</dbReference>
<dbReference type="GO" id="GO:0004803">
    <property type="term" value="F:transposase activity"/>
    <property type="evidence" value="ECO:0007669"/>
    <property type="project" value="InterPro"/>
</dbReference>
<keyword evidence="3" id="KW-1185">Reference proteome</keyword>